<proteinExistence type="predicted"/>
<dbReference type="AlphaFoldDB" id="Q10HQ3"/>
<sequence>MATGPYRSLSPSIGATRPAKASRALVQSCSWGCYGSCWAFAMTGALESHRVIACRGKLRQPGAPVRAGARGLPSKEQRLRRGPRLERFPVRHEKWSGVVNLLPLHGSGRWIKSVGTPLRHLRLALDLH</sequence>
<name>Q10HQ3_ORYSJ</name>
<evidence type="ECO:0000313" key="1">
    <source>
        <dbReference type="EMBL" id="AAP05795.1"/>
    </source>
</evidence>
<reference evidence="3" key="5">
    <citation type="journal article" date="2008" name="Nucleic Acids Res.">
        <title>The rice annotation project database (RAP-DB): 2008 update.</title>
        <authorList>
            <consortium name="The rice annotation project (RAP)"/>
        </authorList>
    </citation>
    <scope>GENOME REANNOTATION</scope>
    <source>
        <strain evidence="3">cv. Nipponbare</strain>
    </source>
</reference>
<reference evidence="2" key="3">
    <citation type="submission" date="2006-01" db="EMBL/GenBank/DDBJ databases">
        <title>Oryza sativa chromosome 3 BAC OSJNBa0083K01 genomic sequence.</title>
        <authorList>
            <person name="Buell C.R."/>
            <person name="Yuan Q."/>
            <person name="Ouyang S."/>
            <person name="Liu J."/>
            <person name="Gansberger K."/>
            <person name="Jones K.M."/>
            <person name="Overton II L.L."/>
            <person name="Tsitrin T."/>
            <person name="Kim M.M."/>
            <person name="Bera J.J."/>
            <person name="Jin S.S."/>
            <person name="Fadrosh D.W."/>
            <person name="Tallon L.J."/>
            <person name="Koo H."/>
            <person name="Zismann V."/>
            <person name="Hsiao J."/>
            <person name="Blunt S."/>
            <person name="Vanaken S.S."/>
            <person name="Riedmuller S.B."/>
            <person name="Utterback T.T."/>
            <person name="Feldblyum T.V."/>
            <person name="Yang Q.Q."/>
            <person name="Haas B.J."/>
            <person name="Suh B.B."/>
            <person name="Peterson J.J."/>
            <person name="Quackenbush J."/>
            <person name="White O."/>
            <person name="Salzberg S.L."/>
            <person name="Fraser C.M."/>
        </authorList>
    </citation>
    <scope>NUCLEOTIDE SEQUENCE</scope>
</reference>
<dbReference type="EMBL" id="AC147962">
    <property type="protein sequence ID" value="AAT76344.1"/>
    <property type="molecule type" value="Genomic_DNA"/>
</dbReference>
<dbReference type="Proteomes" id="UP000000763">
    <property type="component" value="Chromosome 3"/>
</dbReference>
<reference evidence="3" key="2">
    <citation type="journal article" date="2005" name="Nature">
        <title>The map-based sequence of the rice genome.</title>
        <authorList>
            <consortium name="International rice genome sequencing project (IRGSP)"/>
            <person name="Matsumoto T."/>
            <person name="Wu J."/>
            <person name="Kanamori H."/>
            <person name="Katayose Y."/>
            <person name="Fujisawa M."/>
            <person name="Namiki N."/>
            <person name="Mizuno H."/>
            <person name="Yamamoto K."/>
            <person name="Antonio B.A."/>
            <person name="Baba T."/>
            <person name="Sakata K."/>
            <person name="Nagamura Y."/>
            <person name="Aoki H."/>
            <person name="Arikawa K."/>
            <person name="Arita K."/>
            <person name="Bito T."/>
            <person name="Chiden Y."/>
            <person name="Fujitsuka N."/>
            <person name="Fukunaka R."/>
            <person name="Hamada M."/>
            <person name="Harada C."/>
            <person name="Hayashi A."/>
            <person name="Hijishita S."/>
            <person name="Honda M."/>
            <person name="Hosokawa S."/>
            <person name="Ichikawa Y."/>
            <person name="Idonuma A."/>
            <person name="Iijima M."/>
            <person name="Ikeda M."/>
            <person name="Ikeno M."/>
            <person name="Ito K."/>
            <person name="Ito S."/>
            <person name="Ito T."/>
            <person name="Ito Y."/>
            <person name="Ito Y."/>
            <person name="Iwabuchi A."/>
            <person name="Kamiya K."/>
            <person name="Karasawa W."/>
            <person name="Kurita K."/>
            <person name="Katagiri S."/>
            <person name="Kikuta A."/>
            <person name="Kobayashi H."/>
            <person name="Kobayashi N."/>
            <person name="Machita K."/>
            <person name="Maehara T."/>
            <person name="Masukawa M."/>
            <person name="Mizubayashi T."/>
            <person name="Mukai Y."/>
            <person name="Nagasaki H."/>
            <person name="Nagata Y."/>
            <person name="Naito S."/>
            <person name="Nakashima M."/>
            <person name="Nakama Y."/>
            <person name="Nakamichi Y."/>
            <person name="Nakamura M."/>
            <person name="Meguro A."/>
            <person name="Negishi M."/>
            <person name="Ohta I."/>
            <person name="Ohta T."/>
            <person name="Okamoto M."/>
            <person name="Ono N."/>
            <person name="Saji S."/>
            <person name="Sakaguchi M."/>
            <person name="Sakai K."/>
            <person name="Shibata M."/>
            <person name="Shimokawa T."/>
            <person name="Song J."/>
            <person name="Takazaki Y."/>
            <person name="Terasawa K."/>
            <person name="Tsugane M."/>
            <person name="Tsuji K."/>
            <person name="Ueda S."/>
            <person name="Waki K."/>
            <person name="Yamagata H."/>
            <person name="Yamamoto M."/>
            <person name="Yamamoto S."/>
            <person name="Yamane H."/>
            <person name="Yoshiki S."/>
            <person name="Yoshihara R."/>
            <person name="Yukawa K."/>
            <person name="Zhong H."/>
            <person name="Yano M."/>
            <person name="Yuan Q."/>
            <person name="Ouyang S."/>
            <person name="Liu J."/>
            <person name="Jones K.M."/>
            <person name="Gansberger K."/>
            <person name="Moffat K."/>
            <person name="Hill J."/>
            <person name="Bera J."/>
            <person name="Fadrosh D."/>
            <person name="Jin S."/>
            <person name="Johri S."/>
            <person name="Kim M."/>
            <person name="Overton L."/>
            <person name="Reardon M."/>
            <person name="Tsitrin T."/>
            <person name="Vuong H."/>
            <person name="Weaver B."/>
            <person name="Ciecko A."/>
            <person name="Tallon L."/>
            <person name="Jackson J."/>
            <person name="Pai G."/>
            <person name="Aken S.V."/>
            <person name="Utterback T."/>
            <person name="Reidmuller S."/>
            <person name="Feldblyum T."/>
            <person name="Hsiao J."/>
            <person name="Zismann V."/>
            <person name="Iobst S."/>
            <person name="de Vazeille A.R."/>
            <person name="Buell C.R."/>
            <person name="Ying K."/>
            <person name="Li Y."/>
            <person name="Lu T."/>
            <person name="Huang Y."/>
            <person name="Zhao Q."/>
            <person name="Feng Q."/>
            <person name="Zhang L."/>
            <person name="Zhu J."/>
            <person name="Weng Q."/>
            <person name="Mu J."/>
            <person name="Lu Y."/>
            <person name="Fan D."/>
            <person name="Liu Y."/>
            <person name="Guan J."/>
            <person name="Zhang Y."/>
            <person name="Yu S."/>
            <person name="Liu X."/>
            <person name="Zhang Y."/>
            <person name="Hong G."/>
            <person name="Han B."/>
            <person name="Choisne N."/>
            <person name="Demange N."/>
            <person name="Orjeda G."/>
            <person name="Samain S."/>
            <person name="Cattolico L."/>
            <person name="Pelletier E."/>
            <person name="Couloux A."/>
            <person name="Segurens B."/>
            <person name="Wincker P."/>
            <person name="D'Hont A."/>
            <person name="Scarpelli C."/>
            <person name="Weissenbach J."/>
            <person name="Salanoubat M."/>
            <person name="Quetier F."/>
            <person name="Yu Y."/>
            <person name="Kim H.R."/>
            <person name="Rambo T."/>
            <person name="Currie J."/>
            <person name="Collura K."/>
            <person name="Luo M."/>
            <person name="Yang T."/>
            <person name="Ammiraju J.S.S."/>
            <person name="Engler F."/>
            <person name="Soderlund C."/>
            <person name="Wing R.A."/>
            <person name="Palmer L.E."/>
            <person name="de la Bastide M."/>
            <person name="Spiegel L."/>
            <person name="Nascimento L."/>
            <person name="Zutavern T."/>
            <person name="O'Shaughnessy A."/>
            <person name="Dike S."/>
            <person name="Dedhia N."/>
            <person name="Preston R."/>
            <person name="Balija V."/>
            <person name="McCombie W.R."/>
            <person name="Chow T."/>
            <person name="Chen H."/>
            <person name="Chung M."/>
            <person name="Chen C."/>
            <person name="Shaw J."/>
            <person name="Wu H."/>
            <person name="Hsiao K."/>
            <person name="Chao Y."/>
            <person name="Chu M."/>
            <person name="Cheng C."/>
            <person name="Hour A."/>
            <person name="Lee P."/>
            <person name="Lin S."/>
            <person name="Lin Y."/>
            <person name="Liou J."/>
            <person name="Liu S."/>
            <person name="Hsing Y."/>
            <person name="Raghuvanshi S."/>
            <person name="Mohanty A."/>
            <person name="Bharti A.K."/>
            <person name="Gaur A."/>
            <person name="Gupta V."/>
            <person name="Kumar D."/>
            <person name="Ravi V."/>
            <person name="Vij S."/>
            <person name="Kapur A."/>
            <person name="Khurana P."/>
            <person name="Khurana P."/>
            <person name="Khurana J.P."/>
            <person name="Tyagi A.K."/>
            <person name="Gaikwad K."/>
            <person name="Singh A."/>
            <person name="Dalal V."/>
            <person name="Srivastava S."/>
            <person name="Dixit A."/>
            <person name="Pal A.K."/>
            <person name="Ghazi I.A."/>
            <person name="Yadav M."/>
            <person name="Pandit A."/>
            <person name="Bhargava A."/>
            <person name="Sureshbabu K."/>
            <person name="Batra K."/>
            <person name="Sharma T.R."/>
            <person name="Mohapatra T."/>
            <person name="Singh N.K."/>
            <person name="Messing J."/>
            <person name="Nelson A.B."/>
            <person name="Fuks G."/>
            <person name="Kavchok S."/>
            <person name="Keizer G."/>
            <person name="Linton E."/>
            <person name="Llaca V."/>
            <person name="Song R."/>
            <person name="Tanyolac B."/>
            <person name="Young S."/>
            <person name="Ho-Il K."/>
            <person name="Hahn J.H."/>
            <person name="Sangsakoo G."/>
            <person name="Vanavichit A."/>
            <person name="de Mattos Luiz.A.T."/>
            <person name="Zimmer P.D."/>
            <person name="Malone G."/>
            <person name="Dellagostin O."/>
            <person name="de Oliveira A.C."/>
            <person name="Bevan M."/>
            <person name="Bancroft I."/>
            <person name="Minx P."/>
            <person name="Cordum H."/>
            <person name="Wilson R."/>
            <person name="Cheng Z."/>
            <person name="Jin W."/>
            <person name="Jiang J."/>
            <person name="Leong S.A."/>
            <person name="Iwama H."/>
            <person name="Gojobori T."/>
            <person name="Itoh T."/>
            <person name="Niimura Y."/>
            <person name="Fujii Y."/>
            <person name="Habara T."/>
            <person name="Sakai H."/>
            <person name="Sato Y."/>
            <person name="Wilson G."/>
            <person name="Kumar K."/>
            <person name="McCouch S."/>
            <person name="Juretic N."/>
            <person name="Hoen D."/>
            <person name="Wright S."/>
            <person name="Bruskiewich R."/>
            <person name="Bureau T."/>
            <person name="Miyao A."/>
            <person name="Hirochika H."/>
            <person name="Nishikawa T."/>
            <person name="Kadowaki K."/>
            <person name="Sugiura M."/>
            <person name="Burr B."/>
            <person name="Sasaki T."/>
        </authorList>
    </citation>
    <scope>NUCLEOTIDE SEQUENCE [LARGE SCALE GENOMIC DNA]</scope>
    <source>
        <strain evidence="3">cv. Nipponbare</strain>
    </source>
</reference>
<reference evidence="1" key="1">
    <citation type="submission" date="2003-04" db="EMBL/GenBank/DDBJ databases">
        <authorList>
            <person name="Buell R."/>
            <person name="Liu J."/>
            <person name="Childs K."/>
            <person name="Zaborsky J."/>
            <person name="Tallon L."/>
            <person name="Wirtz U."/>
            <person name="Wei F."/>
            <person name="Kuang H."/>
            <person name="Zhang P."/>
            <person name="Marano M."/>
            <person name="Baker B."/>
        </authorList>
    </citation>
    <scope>NUCLEOTIDE SEQUENCE</scope>
</reference>
<accession>Q10HQ3</accession>
<dbReference type="EMBL" id="AC128645">
    <property type="protein sequence ID" value="AAP05795.1"/>
    <property type="molecule type" value="Genomic_DNA"/>
</dbReference>
<protein>
    <submittedName>
        <fullName evidence="1">Uncharacterized protein</fullName>
    </submittedName>
</protein>
<reference evidence="1" key="4">
    <citation type="submission" date="2006-01" db="EMBL/GenBank/DDBJ databases">
        <title>Oryza sativa chromosome 3 BAC OSJNBb0016P23 genomic sequence.</title>
        <authorList>
            <person name="Buell C.R."/>
            <person name="Yuan Q."/>
            <person name="Ouyang S."/>
            <person name="Liu J."/>
            <person name="Gansberger K."/>
            <person name="Jones K.M."/>
            <person name="Overton II L.L."/>
            <person name="Tsitrin T."/>
            <person name="Kim M.M."/>
            <person name="Bera J.J."/>
            <person name="Jin S.S."/>
            <person name="Fadrosh D.W."/>
            <person name="Tallon L.J."/>
            <person name="Koo H."/>
            <person name="Zismann V."/>
            <person name="Hsiao J."/>
            <person name="Blunt S."/>
            <person name="Vanaken S.S."/>
            <person name="Riedmuller S.B."/>
            <person name="Utterback T.T."/>
            <person name="Feldblyum T.V."/>
            <person name="Yang Q.Q."/>
            <person name="Haas B.J."/>
            <person name="Suh B.B."/>
            <person name="Peterson J.J."/>
            <person name="Quackenbush J."/>
            <person name="White O."/>
            <person name="Salzberg S.L."/>
            <person name="Fraser C.M."/>
        </authorList>
    </citation>
    <scope>NUCLEOTIDE SEQUENCE</scope>
</reference>
<organism evidence="1 3">
    <name type="scientific">Oryza sativa subsp. japonica</name>
    <name type="common">Rice</name>
    <dbReference type="NCBI Taxonomy" id="39947"/>
    <lineage>
        <taxon>Eukaryota</taxon>
        <taxon>Viridiplantae</taxon>
        <taxon>Streptophyta</taxon>
        <taxon>Embryophyta</taxon>
        <taxon>Tracheophyta</taxon>
        <taxon>Spermatophyta</taxon>
        <taxon>Magnoliopsida</taxon>
        <taxon>Liliopsida</taxon>
        <taxon>Poales</taxon>
        <taxon>Poaceae</taxon>
        <taxon>BOP clade</taxon>
        <taxon>Oryzoideae</taxon>
        <taxon>Oryzeae</taxon>
        <taxon>Oryzinae</taxon>
        <taxon>Oryza</taxon>
        <taxon>Oryza sativa</taxon>
    </lineage>
</organism>
<evidence type="ECO:0000313" key="2">
    <source>
        <dbReference type="EMBL" id="AAT76344.1"/>
    </source>
</evidence>
<evidence type="ECO:0000313" key="3">
    <source>
        <dbReference type="Proteomes" id="UP000000763"/>
    </source>
</evidence>
<gene>
    <name evidence="2" type="ORF">OSJNBa0083K01.4</name>
    <name evidence="1" type="ORF">OSJNBb0016P23.11</name>
</gene>